<keyword evidence="4" id="KW-1185">Reference proteome</keyword>
<dbReference type="InterPro" id="IPR025486">
    <property type="entry name" value="DUF4378"/>
</dbReference>
<feature type="compositionally biased region" description="Basic and acidic residues" evidence="1">
    <location>
        <begin position="55"/>
        <end position="65"/>
    </location>
</feature>
<evidence type="ECO:0000256" key="1">
    <source>
        <dbReference type="SAM" id="MobiDB-lite"/>
    </source>
</evidence>
<name>A0AAV5J8L8_9ROSI</name>
<feature type="compositionally biased region" description="Polar residues" evidence="1">
    <location>
        <begin position="325"/>
        <end position="341"/>
    </location>
</feature>
<dbReference type="PANTHER" id="PTHR31680:SF15">
    <property type="entry name" value="PROTEIN LONGIFOLIA 2"/>
    <property type="match status" value="1"/>
</dbReference>
<reference evidence="3 4" key="1">
    <citation type="journal article" date="2021" name="Commun. Biol.">
        <title>The genome of Shorea leprosula (Dipterocarpaceae) highlights the ecological relevance of drought in aseasonal tropical rainforests.</title>
        <authorList>
            <person name="Ng K.K.S."/>
            <person name="Kobayashi M.J."/>
            <person name="Fawcett J.A."/>
            <person name="Hatakeyama M."/>
            <person name="Paape T."/>
            <person name="Ng C.H."/>
            <person name="Ang C.C."/>
            <person name="Tnah L.H."/>
            <person name="Lee C.T."/>
            <person name="Nishiyama T."/>
            <person name="Sese J."/>
            <person name="O'Brien M.J."/>
            <person name="Copetti D."/>
            <person name="Mohd Noor M.I."/>
            <person name="Ong R.C."/>
            <person name="Putra M."/>
            <person name="Sireger I.Z."/>
            <person name="Indrioko S."/>
            <person name="Kosugi Y."/>
            <person name="Izuno A."/>
            <person name="Isagi Y."/>
            <person name="Lee S.L."/>
            <person name="Shimizu K.K."/>
        </authorList>
    </citation>
    <scope>NUCLEOTIDE SEQUENCE [LARGE SCALE GENOMIC DNA]</scope>
    <source>
        <strain evidence="3">214</strain>
    </source>
</reference>
<feature type="compositionally biased region" description="Low complexity" evidence="1">
    <location>
        <begin position="508"/>
        <end position="520"/>
    </location>
</feature>
<dbReference type="PANTHER" id="PTHR31680">
    <property type="entry name" value="LONGIFOLIA PROTEIN"/>
    <property type="match status" value="1"/>
</dbReference>
<feature type="compositionally biased region" description="Low complexity" evidence="1">
    <location>
        <begin position="87"/>
        <end position="107"/>
    </location>
</feature>
<comment type="caution">
    <text evidence="3">The sequence shown here is derived from an EMBL/GenBank/DDBJ whole genome shotgun (WGS) entry which is preliminary data.</text>
</comment>
<feature type="compositionally biased region" description="Basic and acidic residues" evidence="1">
    <location>
        <begin position="172"/>
        <end position="186"/>
    </location>
</feature>
<feature type="region of interest" description="Disordered" evidence="1">
    <location>
        <begin position="38"/>
        <end position="136"/>
    </location>
</feature>
<protein>
    <recommendedName>
        <fullName evidence="2">DUF4378 domain-containing protein</fullName>
    </recommendedName>
</protein>
<feature type="compositionally biased region" description="Low complexity" evidence="1">
    <location>
        <begin position="588"/>
        <end position="599"/>
    </location>
</feature>
<feature type="region of interest" description="Disordered" evidence="1">
    <location>
        <begin position="664"/>
        <end position="696"/>
    </location>
</feature>
<feature type="compositionally biased region" description="Polar residues" evidence="1">
    <location>
        <begin position="446"/>
        <end position="488"/>
    </location>
</feature>
<proteinExistence type="predicted"/>
<feature type="region of interest" description="Disordered" evidence="1">
    <location>
        <begin position="436"/>
        <end position="647"/>
    </location>
</feature>
<feature type="compositionally biased region" description="Basic and acidic residues" evidence="1">
    <location>
        <begin position="524"/>
        <end position="537"/>
    </location>
</feature>
<feature type="region of interest" description="Disordered" evidence="1">
    <location>
        <begin position="319"/>
        <end position="399"/>
    </location>
</feature>
<feature type="compositionally biased region" description="Polar residues" evidence="1">
    <location>
        <begin position="669"/>
        <end position="688"/>
    </location>
</feature>
<dbReference type="AlphaFoldDB" id="A0AAV5J8L8"/>
<feature type="compositionally biased region" description="Polar residues" evidence="1">
    <location>
        <begin position="108"/>
        <end position="136"/>
    </location>
</feature>
<dbReference type="Proteomes" id="UP001054252">
    <property type="component" value="Unassembled WGS sequence"/>
</dbReference>
<dbReference type="GO" id="GO:0051513">
    <property type="term" value="P:regulation of monopolar cell growth"/>
    <property type="evidence" value="ECO:0007669"/>
    <property type="project" value="InterPro"/>
</dbReference>
<evidence type="ECO:0000313" key="4">
    <source>
        <dbReference type="Proteomes" id="UP001054252"/>
    </source>
</evidence>
<gene>
    <name evidence="3" type="ORF">SLEP1_g20435</name>
</gene>
<evidence type="ECO:0000313" key="3">
    <source>
        <dbReference type="EMBL" id="GKV08863.1"/>
    </source>
</evidence>
<feature type="compositionally biased region" description="Polar residues" evidence="1">
    <location>
        <begin position="192"/>
        <end position="203"/>
    </location>
</feature>
<dbReference type="Pfam" id="PF14309">
    <property type="entry name" value="DUF4378"/>
    <property type="match status" value="1"/>
</dbReference>
<dbReference type="EMBL" id="BPVZ01000029">
    <property type="protein sequence ID" value="GKV08863.1"/>
    <property type="molecule type" value="Genomic_DNA"/>
</dbReference>
<feature type="region of interest" description="Disordered" evidence="1">
    <location>
        <begin position="171"/>
        <end position="205"/>
    </location>
</feature>
<dbReference type="InterPro" id="IPR033334">
    <property type="entry name" value="LNG1/2"/>
</dbReference>
<sequence length="1032" mass="115821">MSAKLLNSHPDDHQNLQKQIGCINGLFQHFLGGRRVIGQNHRRLPPGPDSSSHGMEPKKASEKKTAKNVKKSMKEKQRAMKEKQRASTESSRTSISSTSSCSSSHTSADCNRTPLTPRSSLTQTNFPETPTRNFSSYRSNVTLPLSKSLDLRDVVKDSIRRETRGLSIKTTTKHESGQQTLKHIDSPRPLQSPRSTKTRSPAHNDSLRVLAKLQEVPRASSERKDGSLAFTPRDAPRFSYDERVSQDTIKIKLKELPRLSLDGKLHRRNVDSIDMENQQQEPGSYRGPSSIVAKLMGLDSLSNSMAITGNQTWDIKTCSVGKEQSPGTDDSKQNPISSSPRKASKEPISVHLRRADSAKTPISSKCPIEPAPWKHPDLNKGQKPPSKCKETPVKPPNSSLTVYGEIERRLAQLEFKRSGKDLRALKQILEAMQKSKQGLENRKEGQASNFVSQERINSNLDQNSKFANFSSLETNTTSSATNKGTTSPRKSRTTVMIMKPVKFAERASSPTSSVSTIDSVSRLRTRDSSNSRREKVGEQSAEELTPRHNHLRDPCSQIHPTEKNNVRSPRLIQASKVPSCKNQEIQRSSMSSDSISLKLQQKKLEMEKHSSCTASRSEQSRRRQPSRQQTESCTPFLKPQHKSPSLRQYDDQLNDVSSYLRDLSHQEDASSVQSETNTSLVSTTDNEVTSTDKSSKISTTLFQQQKEKWNNPNARLLEEGSIAEPIKVALEQPSPVSVLDATFYGDESPSPVKKISNAFKDDGCLNPDEVEWSSWNSDSKELPDCKSSNHKHDYGKVENIEHLVQKATHVESTHEESITKEILPINNSTNPDHKYISEILLASDILRELESGSAILQFHPSGKPINPSLFLVLEQTKTSTRLSNHKRNGQGINLTETIQRDHRKLIFDAVNELLASKLQKEGSREQWLSSNKLADRRLGGQQLLRYLCREIDCLNANSYCSLDDEDDSLKDILLADLKHQSVEWTVFQNELPWVVLDLERLIFKDLITEVVGSVAANLRERPGRHCRQLFPS</sequence>
<feature type="domain" description="DUF4378" evidence="2">
    <location>
        <begin position="832"/>
        <end position="1009"/>
    </location>
</feature>
<evidence type="ECO:0000259" key="2">
    <source>
        <dbReference type="Pfam" id="PF14309"/>
    </source>
</evidence>
<feature type="compositionally biased region" description="Basic and acidic residues" evidence="1">
    <location>
        <begin position="72"/>
        <end position="86"/>
    </location>
</feature>
<organism evidence="3 4">
    <name type="scientific">Rubroshorea leprosula</name>
    <dbReference type="NCBI Taxonomy" id="152421"/>
    <lineage>
        <taxon>Eukaryota</taxon>
        <taxon>Viridiplantae</taxon>
        <taxon>Streptophyta</taxon>
        <taxon>Embryophyta</taxon>
        <taxon>Tracheophyta</taxon>
        <taxon>Spermatophyta</taxon>
        <taxon>Magnoliopsida</taxon>
        <taxon>eudicotyledons</taxon>
        <taxon>Gunneridae</taxon>
        <taxon>Pentapetalae</taxon>
        <taxon>rosids</taxon>
        <taxon>malvids</taxon>
        <taxon>Malvales</taxon>
        <taxon>Dipterocarpaceae</taxon>
        <taxon>Rubroshorea</taxon>
    </lineage>
</organism>
<accession>A0AAV5J8L8</accession>